<evidence type="ECO:0000256" key="3">
    <source>
        <dbReference type="ARBA" id="ARBA00007096"/>
    </source>
</evidence>
<evidence type="ECO:0000256" key="2">
    <source>
        <dbReference type="ARBA" id="ARBA00004496"/>
    </source>
</evidence>
<dbReference type="GO" id="GO:0005737">
    <property type="term" value="C:cytoplasm"/>
    <property type="evidence" value="ECO:0007669"/>
    <property type="project" value="UniProtKB-SubCell"/>
</dbReference>
<gene>
    <name evidence="10" type="ORF">OC842_001500</name>
</gene>
<feature type="compositionally biased region" description="Basic and acidic residues" evidence="8">
    <location>
        <begin position="37"/>
        <end position="49"/>
    </location>
</feature>
<feature type="domain" description="Essential protein Yae1 N-terminal" evidence="9">
    <location>
        <begin position="211"/>
        <end position="248"/>
    </location>
</feature>
<evidence type="ECO:0000256" key="6">
    <source>
        <dbReference type="ARBA" id="ARBA00022490"/>
    </source>
</evidence>
<dbReference type="AlphaFoldDB" id="A0AAN6GHL4"/>
<feature type="region of interest" description="Disordered" evidence="8">
    <location>
        <begin position="269"/>
        <end position="325"/>
    </location>
</feature>
<reference evidence="10" key="1">
    <citation type="journal article" date="2023" name="PhytoFront">
        <title>Draft Genome Resources of Seven Strains of Tilletia horrida, Causal Agent of Kernel Smut of Rice.</title>
        <authorList>
            <person name="Khanal S."/>
            <person name="Antony Babu S."/>
            <person name="Zhou X.G."/>
        </authorList>
    </citation>
    <scope>NUCLEOTIDE SEQUENCE</scope>
    <source>
        <strain evidence="10">TX3</strain>
    </source>
</reference>
<dbReference type="EMBL" id="JAPDMQ010000054">
    <property type="protein sequence ID" value="KAK0537809.1"/>
    <property type="molecule type" value="Genomic_DNA"/>
</dbReference>
<organism evidence="10 11">
    <name type="scientific">Tilletia horrida</name>
    <dbReference type="NCBI Taxonomy" id="155126"/>
    <lineage>
        <taxon>Eukaryota</taxon>
        <taxon>Fungi</taxon>
        <taxon>Dikarya</taxon>
        <taxon>Basidiomycota</taxon>
        <taxon>Ustilaginomycotina</taxon>
        <taxon>Exobasidiomycetes</taxon>
        <taxon>Tilletiales</taxon>
        <taxon>Tilletiaceae</taxon>
        <taxon>Tilletia</taxon>
    </lineage>
</organism>
<dbReference type="Pfam" id="PF09811">
    <property type="entry name" value="Yae1_N"/>
    <property type="match status" value="1"/>
</dbReference>
<accession>A0AAN6GHL4</accession>
<comment type="subcellular location">
    <subcellularLocation>
        <location evidence="2">Cytoplasm</location>
    </subcellularLocation>
    <subcellularLocation>
        <location evidence="1">Nucleus</location>
    </subcellularLocation>
</comment>
<comment type="caution">
    <text evidence="10">The sequence shown here is derived from an EMBL/GenBank/DDBJ whole genome shotgun (WGS) entry which is preliminary data.</text>
</comment>
<dbReference type="Proteomes" id="UP001176521">
    <property type="component" value="Unassembled WGS sequence"/>
</dbReference>
<evidence type="ECO:0000256" key="4">
    <source>
        <dbReference type="ARBA" id="ARBA00017286"/>
    </source>
</evidence>
<feature type="compositionally biased region" description="Low complexity" evidence="8">
    <location>
        <begin position="284"/>
        <end position="297"/>
    </location>
</feature>
<dbReference type="PANTHER" id="PTHR18829:SF0">
    <property type="entry name" value="PROTEIN YAE1 HOMOLOG"/>
    <property type="match status" value="1"/>
</dbReference>
<evidence type="ECO:0000256" key="8">
    <source>
        <dbReference type="SAM" id="MobiDB-lite"/>
    </source>
</evidence>
<feature type="region of interest" description="Disordered" evidence="8">
    <location>
        <begin position="1"/>
        <end position="119"/>
    </location>
</feature>
<dbReference type="InterPro" id="IPR038881">
    <property type="entry name" value="Yae1-like"/>
</dbReference>
<keyword evidence="7" id="KW-0539">Nucleus</keyword>
<feature type="compositionally biased region" description="Acidic residues" evidence="8">
    <location>
        <begin position="50"/>
        <end position="74"/>
    </location>
</feature>
<proteinExistence type="inferred from homology"/>
<feature type="compositionally biased region" description="Low complexity" evidence="8">
    <location>
        <begin position="390"/>
        <end position="413"/>
    </location>
</feature>
<evidence type="ECO:0000256" key="7">
    <source>
        <dbReference type="ARBA" id="ARBA00023242"/>
    </source>
</evidence>
<evidence type="ECO:0000256" key="5">
    <source>
        <dbReference type="ARBA" id="ARBA00018400"/>
    </source>
</evidence>
<dbReference type="GO" id="GO:0005634">
    <property type="term" value="C:nucleus"/>
    <property type="evidence" value="ECO:0007669"/>
    <property type="project" value="UniProtKB-SubCell"/>
</dbReference>
<name>A0AAN6GHL4_9BASI</name>
<sequence>MDPNAPFPTATTHDHRTASTAPADSHHAAPLTNLSHEPTELYHPNHDDQHAEDDAEDDEDDDEDEDQDDDDDDWLLSSGDELVDGRLNPRASTRHRDSVATSLVDDDEDRRSDLSSSASAASHILAPLALPAHSIPGARRPTNGPLWTVPLQAGHESGSSEAQSSAVAAAAAAAAAANASAARQRMPLRARQPTMGERDLNKMEAQFEDAGYREGITAGKMSTLQAGFDEGFSTVGAPLGRAVGRLRGETTSLFAYVARLAADAQISLAPPAAPSPAPGSMYAQSGSHSQQQQQQQHIEVQYEGEGGGMGSAAGETAPRDGAGMVGRASGAEAALDDFLAQEDILPGPGRARVRLRGRVGASGINGSGSNTSAVNGGMITPSASSRRLNAAGAAGSQSQQQQQQQQQRSRAAGLGHSGANSKHAHLKASDILALLCESHALLQEAQNLSLERLAPPDNEALAHEREHVLAMAEDDDAGNAEQETGAEMEAEAGAGVGVGVGVGRDGKREMSPQAYARANAAAARAWRPESDEERARREAILPTLYARLHAAKAVLGLVS</sequence>
<comment type="similarity">
    <text evidence="3">Belongs to the YAE1 family.</text>
</comment>
<evidence type="ECO:0000259" key="9">
    <source>
        <dbReference type="Pfam" id="PF09811"/>
    </source>
</evidence>
<evidence type="ECO:0000256" key="1">
    <source>
        <dbReference type="ARBA" id="ARBA00004123"/>
    </source>
</evidence>
<keyword evidence="11" id="KW-1185">Reference proteome</keyword>
<protein>
    <recommendedName>
        <fullName evidence="5">Protein YAE1</fullName>
    </recommendedName>
    <alternativeName>
        <fullName evidence="4">Protein yae1</fullName>
    </alternativeName>
</protein>
<dbReference type="PANTHER" id="PTHR18829">
    <property type="entry name" value="PROTEIN YAE1 HOMOLOG"/>
    <property type="match status" value="1"/>
</dbReference>
<evidence type="ECO:0000313" key="10">
    <source>
        <dbReference type="EMBL" id="KAK0537809.1"/>
    </source>
</evidence>
<keyword evidence="6" id="KW-0963">Cytoplasm</keyword>
<dbReference type="InterPro" id="IPR019191">
    <property type="entry name" value="Essential_protein_Yae1_N"/>
</dbReference>
<evidence type="ECO:0000313" key="11">
    <source>
        <dbReference type="Proteomes" id="UP001176521"/>
    </source>
</evidence>
<feature type="region of interest" description="Disordered" evidence="8">
    <location>
        <begin position="360"/>
        <end position="422"/>
    </location>
</feature>